<evidence type="ECO:0000313" key="2">
    <source>
        <dbReference type="EMBL" id="PJF48280.1"/>
    </source>
</evidence>
<dbReference type="InterPro" id="IPR029058">
    <property type="entry name" value="AB_hydrolase_fold"/>
</dbReference>
<dbReference type="PANTHER" id="PTHR43798">
    <property type="entry name" value="MONOACYLGLYCEROL LIPASE"/>
    <property type="match status" value="1"/>
</dbReference>
<organism evidence="2 3">
    <name type="scientific">Candidatus Thermofonsia Clade 3 bacterium</name>
    <dbReference type="NCBI Taxonomy" id="2364212"/>
    <lineage>
        <taxon>Bacteria</taxon>
        <taxon>Bacillati</taxon>
        <taxon>Chloroflexota</taxon>
        <taxon>Candidatus Thermofontia</taxon>
        <taxon>Candidatus Thermofonsia Clade 3</taxon>
    </lineage>
</organism>
<comment type="caution">
    <text evidence="2">The sequence shown here is derived from an EMBL/GenBank/DDBJ whole genome shotgun (WGS) entry which is preliminary data.</text>
</comment>
<accession>A0A2M8QEQ3</accession>
<dbReference type="EMBL" id="PGTN01000019">
    <property type="protein sequence ID" value="PJF48280.1"/>
    <property type="molecule type" value="Genomic_DNA"/>
</dbReference>
<dbReference type="PRINTS" id="PR00111">
    <property type="entry name" value="ABHYDROLASE"/>
</dbReference>
<dbReference type="Pfam" id="PF00561">
    <property type="entry name" value="Abhydrolase_1"/>
    <property type="match status" value="1"/>
</dbReference>
<dbReference type="AlphaFoldDB" id="A0A2M8QEQ3"/>
<sequence>MNARIRKGYADTRFGQVHYRITAGPDAGQPSSLPLVLLHQTASTSVMFEPLMTALAGDYVCVAPDTPGFGESFTPATTPSIALYAEALYEALQALGVRECWLFGHHTGASIAVQMAHDHPDFARKLMLSGPPYLTPEQRAAFAAKISPVAPALDGSHLLPLWQRILDKEPDVPLDLAHREFTLTLRAGDQYAAAYHAVFSHDFAAQLPRITCPIHLMAGEFDALLSCLDPAAAAARQASKQFVPGAGTYVCERQTALVADAIRRFFR</sequence>
<dbReference type="Proteomes" id="UP000230790">
    <property type="component" value="Unassembled WGS sequence"/>
</dbReference>
<dbReference type="SUPFAM" id="SSF53474">
    <property type="entry name" value="alpha/beta-Hydrolases"/>
    <property type="match status" value="1"/>
</dbReference>
<gene>
    <name evidence="2" type="ORF">CUN48_04485</name>
</gene>
<dbReference type="Gene3D" id="3.40.50.1820">
    <property type="entry name" value="alpha/beta hydrolase"/>
    <property type="match status" value="1"/>
</dbReference>
<dbReference type="InterPro" id="IPR000073">
    <property type="entry name" value="AB_hydrolase_1"/>
</dbReference>
<protein>
    <recommendedName>
        <fullName evidence="1">AB hydrolase-1 domain-containing protein</fullName>
    </recommendedName>
</protein>
<evidence type="ECO:0000259" key="1">
    <source>
        <dbReference type="Pfam" id="PF00561"/>
    </source>
</evidence>
<evidence type="ECO:0000313" key="3">
    <source>
        <dbReference type="Proteomes" id="UP000230790"/>
    </source>
</evidence>
<name>A0A2M8QEQ3_9CHLR</name>
<reference evidence="2 3" key="1">
    <citation type="submission" date="2017-11" db="EMBL/GenBank/DDBJ databases">
        <title>Evolution of Phototrophy in the Chloroflexi Phylum Driven by Horizontal Gene Transfer.</title>
        <authorList>
            <person name="Ward L.M."/>
            <person name="Hemp J."/>
            <person name="Shih P.M."/>
            <person name="Mcglynn S.E."/>
            <person name="Fischer W."/>
        </authorList>
    </citation>
    <scope>NUCLEOTIDE SEQUENCE [LARGE SCALE GENOMIC DNA]</scope>
    <source>
        <strain evidence="2">JP3_7</strain>
    </source>
</reference>
<feature type="domain" description="AB hydrolase-1" evidence="1">
    <location>
        <begin position="34"/>
        <end position="138"/>
    </location>
</feature>
<proteinExistence type="predicted"/>
<dbReference type="InterPro" id="IPR050266">
    <property type="entry name" value="AB_hydrolase_sf"/>
</dbReference>